<reference evidence="3 4" key="1">
    <citation type="journal article" date="2019" name="Genome Biol. Evol.">
        <title>Insights into the evolution of the New World diploid cottons (Gossypium, subgenus Houzingenia) based on genome sequencing.</title>
        <authorList>
            <person name="Grover C.E."/>
            <person name="Arick M.A. 2nd"/>
            <person name="Thrash A."/>
            <person name="Conover J.L."/>
            <person name="Sanders W.S."/>
            <person name="Peterson D.G."/>
            <person name="Frelichowski J.E."/>
            <person name="Scheffler J.A."/>
            <person name="Scheffler B.E."/>
            <person name="Wendel J.F."/>
        </authorList>
    </citation>
    <scope>NUCLEOTIDE SEQUENCE [LARGE SCALE GENOMIC DNA]</scope>
    <source>
        <strain evidence="3">8</strain>
        <tissue evidence="3">Leaf</tissue>
    </source>
</reference>
<name>A0A7J8Q4Y8_GOSRA</name>
<organism evidence="3 4">
    <name type="scientific">Gossypium raimondii</name>
    <name type="common">Peruvian cotton</name>
    <name type="synonym">Gossypium klotzschianum subsp. raimondii</name>
    <dbReference type="NCBI Taxonomy" id="29730"/>
    <lineage>
        <taxon>Eukaryota</taxon>
        <taxon>Viridiplantae</taxon>
        <taxon>Streptophyta</taxon>
        <taxon>Embryophyta</taxon>
        <taxon>Tracheophyta</taxon>
        <taxon>Spermatophyta</taxon>
        <taxon>Magnoliopsida</taxon>
        <taxon>eudicotyledons</taxon>
        <taxon>Gunneridae</taxon>
        <taxon>Pentapetalae</taxon>
        <taxon>rosids</taxon>
        <taxon>malvids</taxon>
        <taxon>Malvales</taxon>
        <taxon>Malvaceae</taxon>
        <taxon>Malvoideae</taxon>
        <taxon>Gossypium</taxon>
    </lineage>
</organism>
<sequence length="313" mass="34049">IVLHAAPGYEPLPKPCSLLLDDLNVAEGTSEMKRAADYSGTDDYGSSSDPSDEESASDYGSQRSVTESSGSDRGDDSEFTSEGNYNADPLIQISDIGNASENQNGVSQSSPANLGELMSNKALESWLDEQPGSSNPGLPKQSQVCISSARISVGDVGKRVKQKSYSLLDPASGNGLKVDYSFSSEISSISRLLVCIEVFFKNCSSEIISEITLVDEESNRASSDDVPTLVPMESIVSLEPGQTTRRILQVRFHHHLLPLKLALYCDGKKLPIKLRPDIGYFVKPLPMDVEVFIDKESRLPGMFEYARRLVITS</sequence>
<proteinExistence type="predicted"/>
<dbReference type="SMART" id="SM01355">
    <property type="entry name" value="AP3B1_C"/>
    <property type="match status" value="1"/>
</dbReference>
<feature type="compositionally biased region" description="Low complexity" evidence="1">
    <location>
        <begin position="37"/>
        <end position="49"/>
    </location>
</feature>
<evidence type="ECO:0000256" key="1">
    <source>
        <dbReference type="SAM" id="MobiDB-lite"/>
    </source>
</evidence>
<evidence type="ECO:0000259" key="2">
    <source>
        <dbReference type="SMART" id="SM01355"/>
    </source>
</evidence>
<dbReference type="Pfam" id="PF14796">
    <property type="entry name" value="AP3B1_C"/>
    <property type="match status" value="1"/>
</dbReference>
<feature type="non-terminal residue" evidence="3">
    <location>
        <position position="313"/>
    </location>
</feature>
<dbReference type="InterPro" id="IPR029390">
    <property type="entry name" value="AP3B_C"/>
</dbReference>
<evidence type="ECO:0000313" key="4">
    <source>
        <dbReference type="Proteomes" id="UP000593578"/>
    </source>
</evidence>
<protein>
    <recommendedName>
        <fullName evidence="2">AP-3 complex subunit beta C-terminal domain-containing protein</fullName>
    </recommendedName>
</protein>
<evidence type="ECO:0000313" key="3">
    <source>
        <dbReference type="EMBL" id="MBA0596320.1"/>
    </source>
</evidence>
<dbReference type="AlphaFoldDB" id="A0A7J8Q4Y8"/>
<feature type="region of interest" description="Disordered" evidence="1">
    <location>
        <begin position="33"/>
        <end position="86"/>
    </location>
</feature>
<dbReference type="EMBL" id="JABEZZ010000009">
    <property type="protein sequence ID" value="MBA0596320.1"/>
    <property type="molecule type" value="Genomic_DNA"/>
</dbReference>
<comment type="caution">
    <text evidence="3">The sequence shown here is derived from an EMBL/GenBank/DDBJ whole genome shotgun (WGS) entry which is preliminary data.</text>
</comment>
<dbReference type="Proteomes" id="UP000593578">
    <property type="component" value="Unassembled WGS sequence"/>
</dbReference>
<feature type="domain" description="AP-3 complex subunit beta C-terminal" evidence="2">
    <location>
        <begin position="119"/>
        <end position="257"/>
    </location>
</feature>
<gene>
    <name evidence="3" type="ORF">Gorai_013145</name>
</gene>
<accession>A0A7J8Q4Y8</accession>